<evidence type="ECO:0000313" key="2">
    <source>
        <dbReference type="Proteomes" id="UP000593979"/>
    </source>
</evidence>
<organism evidence="1 2">
    <name type="scientific">uncultured phage cr11_1</name>
    <dbReference type="NCBI Taxonomy" id="2772067"/>
    <lineage>
        <taxon>Viruses</taxon>
        <taxon>Duplodnaviria</taxon>
        <taxon>Heunggongvirae</taxon>
        <taxon>Uroviricota</taxon>
        <taxon>Caudoviricetes</taxon>
        <taxon>Crassvirales</taxon>
        <taxon>Intestiviridae</taxon>
        <taxon>Crudevirinae</taxon>
        <taxon>Delmidovirus</taxon>
        <taxon>Delmidovirus splanchnicus</taxon>
    </lineage>
</organism>
<dbReference type="RefSeq" id="YP_010110961.1">
    <property type="nucleotide sequence ID" value="NC_055876.1"/>
</dbReference>
<protein>
    <submittedName>
        <fullName evidence="1">Histone-like protein</fullName>
    </submittedName>
</protein>
<dbReference type="Pfam" id="PF25702">
    <property type="entry name" value="CrAss_Ring_2"/>
    <property type="match status" value="1"/>
</dbReference>
<dbReference type="Proteomes" id="UP000593979">
    <property type="component" value="Segment"/>
</dbReference>
<dbReference type="KEGG" id="vg:65129284"/>
<name>A0A7M1RWK4_9CAUD</name>
<reference evidence="1 2" key="1">
    <citation type="submission" date="2020-07" db="EMBL/GenBank/DDBJ databases">
        <title>Taxonomic proposal: Crassvirales, a new order of highly abundant and diverse bacterial viruses.</title>
        <authorList>
            <person name="Shkoporov A.N."/>
            <person name="Stockdale S.R."/>
            <person name="Guerin E."/>
            <person name="Ross R.P."/>
            <person name="Hill C."/>
        </authorList>
    </citation>
    <scope>NUCLEOTIDE SEQUENCE [LARGE SCALE GENOMIC DNA]</scope>
</reference>
<keyword evidence="2" id="KW-1185">Reference proteome</keyword>
<accession>A0A7M1RWK4</accession>
<sequence length="233" mass="26833">MATLNQLISEIAHAAGSPNTLAVRRNIRQAIIHTRNELVRRSYEAHGYIDNGLEQRFRLELVDVPDGDLYKSEGLNLPFVKRTKHKVPRPVRLINNTPFQSVSTVGTYTLSVPFVREHATQFYNHLIGLCRVLRYDYINDYIYIFTNSDTIQANINFIVVKSPFEYPHLIKTETVESAGSFSDTDYDDSEELDDNEFLLPEDMIGNIKDIIFKRNLLNVARETNETPVENLVR</sequence>
<evidence type="ECO:0000313" key="1">
    <source>
        <dbReference type="EMBL" id="QOR58803.1"/>
    </source>
</evidence>
<dbReference type="GeneID" id="65129284"/>
<dbReference type="InterPro" id="IPR057878">
    <property type="entry name" value="CrAss_Ring_2"/>
</dbReference>
<dbReference type="EMBL" id="MT774383">
    <property type="protein sequence ID" value="QOR58803.1"/>
    <property type="molecule type" value="Genomic_DNA"/>
</dbReference>
<proteinExistence type="predicted"/>